<keyword evidence="1" id="KW-0433">Leucine-rich repeat</keyword>
<accession>A0AAD2E528</accession>
<keyword evidence="5" id="KW-1185">Reference proteome</keyword>
<evidence type="ECO:0000313" key="4">
    <source>
        <dbReference type="EMBL" id="CAI9775091.1"/>
    </source>
</evidence>
<organism evidence="4 5">
    <name type="scientific">Fraxinus pennsylvanica</name>
    <dbReference type="NCBI Taxonomy" id="56036"/>
    <lineage>
        <taxon>Eukaryota</taxon>
        <taxon>Viridiplantae</taxon>
        <taxon>Streptophyta</taxon>
        <taxon>Embryophyta</taxon>
        <taxon>Tracheophyta</taxon>
        <taxon>Spermatophyta</taxon>
        <taxon>Magnoliopsida</taxon>
        <taxon>eudicotyledons</taxon>
        <taxon>Gunneridae</taxon>
        <taxon>Pentapetalae</taxon>
        <taxon>asterids</taxon>
        <taxon>lamiids</taxon>
        <taxon>Lamiales</taxon>
        <taxon>Oleaceae</taxon>
        <taxon>Oleeae</taxon>
        <taxon>Fraxinus</taxon>
    </lineage>
</organism>
<dbReference type="InterPro" id="IPR032675">
    <property type="entry name" value="LRR_dom_sf"/>
</dbReference>
<dbReference type="Gene3D" id="3.80.10.10">
    <property type="entry name" value="Ribonuclease Inhibitor"/>
    <property type="match status" value="3"/>
</dbReference>
<gene>
    <name evidence="4" type="ORF">FPE_LOCUS22521</name>
</gene>
<dbReference type="PANTHER" id="PTHR36766">
    <property type="entry name" value="PLANT BROAD-SPECTRUM MILDEW RESISTANCE PROTEIN RPW8"/>
    <property type="match status" value="1"/>
</dbReference>
<dbReference type="EMBL" id="OU503048">
    <property type="protein sequence ID" value="CAI9775091.1"/>
    <property type="molecule type" value="Genomic_DNA"/>
</dbReference>
<dbReference type="GO" id="GO:0006952">
    <property type="term" value="P:defense response"/>
    <property type="evidence" value="ECO:0007669"/>
    <property type="project" value="UniProtKB-KW"/>
</dbReference>
<reference evidence="4" key="1">
    <citation type="submission" date="2023-05" db="EMBL/GenBank/DDBJ databases">
        <authorList>
            <person name="Huff M."/>
        </authorList>
    </citation>
    <scope>NUCLEOTIDE SEQUENCE</scope>
</reference>
<proteinExistence type="predicted"/>
<dbReference type="PANTHER" id="PTHR36766:SF40">
    <property type="entry name" value="DISEASE RESISTANCE PROTEIN RGA3"/>
    <property type="match status" value="1"/>
</dbReference>
<dbReference type="Pfam" id="PF25019">
    <property type="entry name" value="LRR_R13L1-DRL21"/>
    <property type="match status" value="1"/>
</dbReference>
<evidence type="ECO:0000256" key="1">
    <source>
        <dbReference type="ARBA" id="ARBA00022614"/>
    </source>
</evidence>
<evidence type="ECO:0000313" key="5">
    <source>
        <dbReference type="Proteomes" id="UP000834106"/>
    </source>
</evidence>
<evidence type="ECO:0000256" key="2">
    <source>
        <dbReference type="ARBA" id="ARBA00022821"/>
    </source>
</evidence>
<feature type="domain" description="R13L1/DRL21-like LRR repeat region" evidence="3">
    <location>
        <begin position="2"/>
        <end position="94"/>
    </location>
</feature>
<sequence length="554" mass="62489">MDKPSLNEISLAWSEDFDDSRNKILELDVLNALKPHENLSTLEIKYYGGENFSNWIGDSAFLKLAEISFEKCYNCTTLPPLGQLPLLRDLTIQGISQVKVIGAEFYGNRGNGELPFPSLINLTFEDMSNWEEWHGIEGVIELPRLHKLNIRSCSKLVRLPKLLVPSLRKLEAEECNVVVLNHMQNLESLTQIELKKIFGLTSIIKAFVQFPFTLESLSVDECDDLVTLWPSDNTARNLVKLRKVHVKSCPKLASLQEINVLPNLRILEIQECGVLELLPNKISCLERLAIDQCPSLKTMMKLQDCSTSLRYLEIMNSWLNWNLTNLLGSGHNYQSLTLLCIIGCDGLESFPHGGLPTPNLSALYINNCKHLKSLPDRMDLLSSLSVLRFINCASLMELFPQENIPPNLSILEIRNCGKLKPLGEWGLHKLTSLEEFEFGGCCPELVSFTNNADEEHCVLPPSLTSLSLYELPNLETLSKGLQSLTSLQELNIDGCPKLEALPMEDQLKKLLRLRIVCCPLLNKRCLKNKGDYWPIIADIPLVVIDDHSVFDSRP</sequence>
<name>A0AAD2E528_9LAMI</name>
<dbReference type="InterPro" id="IPR056789">
    <property type="entry name" value="LRR_R13L1-DRL21"/>
</dbReference>
<dbReference type="SUPFAM" id="SSF52058">
    <property type="entry name" value="L domain-like"/>
    <property type="match status" value="3"/>
</dbReference>
<evidence type="ECO:0000259" key="3">
    <source>
        <dbReference type="Pfam" id="PF25019"/>
    </source>
</evidence>
<keyword evidence="2" id="KW-0611">Plant defense</keyword>
<dbReference type="Proteomes" id="UP000834106">
    <property type="component" value="Chromosome 13"/>
</dbReference>
<protein>
    <recommendedName>
        <fullName evidence="3">R13L1/DRL21-like LRR repeat region domain-containing protein</fullName>
    </recommendedName>
</protein>
<dbReference type="AlphaFoldDB" id="A0AAD2E528"/>